<organism evidence="1 2">
    <name type="scientific">Dyella marensis</name>
    <dbReference type="NCBI Taxonomy" id="500610"/>
    <lineage>
        <taxon>Bacteria</taxon>
        <taxon>Pseudomonadati</taxon>
        <taxon>Pseudomonadota</taxon>
        <taxon>Gammaproteobacteria</taxon>
        <taxon>Lysobacterales</taxon>
        <taxon>Rhodanobacteraceae</taxon>
        <taxon>Dyella</taxon>
    </lineage>
</organism>
<sequence length="117" mass="11635">MGQYGSLSPLIQDYNQGAINQNYNDWYMRNYGYAQQQLNNYGNALNSISGNFTGSATSGLNPAYKPRTAGGALASAGGGAAAGGAIGSMIAGGAAGSVAPGWGTAIGAGVGLLGYYL</sequence>
<accession>A0A1I2A9E3</accession>
<evidence type="ECO:0000313" key="2">
    <source>
        <dbReference type="Proteomes" id="UP000199477"/>
    </source>
</evidence>
<proteinExistence type="predicted"/>
<keyword evidence="2" id="KW-1185">Reference proteome</keyword>
<evidence type="ECO:0000313" key="1">
    <source>
        <dbReference type="EMBL" id="SFE40369.1"/>
    </source>
</evidence>
<name>A0A1I2A9E3_9GAMM</name>
<dbReference type="AlphaFoldDB" id="A0A1I2A9E3"/>
<gene>
    <name evidence="1" type="ORF">SAMN02799615_00963</name>
</gene>
<dbReference type="Proteomes" id="UP000199477">
    <property type="component" value="Unassembled WGS sequence"/>
</dbReference>
<reference evidence="2" key="1">
    <citation type="submission" date="2016-10" db="EMBL/GenBank/DDBJ databases">
        <authorList>
            <person name="Varghese N."/>
            <person name="Submissions S."/>
        </authorList>
    </citation>
    <scope>NUCLEOTIDE SEQUENCE [LARGE SCALE GENOMIC DNA]</scope>
    <source>
        <strain evidence="2">UNC178MFTsu3.1</strain>
    </source>
</reference>
<dbReference type="EMBL" id="FONH01000002">
    <property type="protein sequence ID" value="SFE40369.1"/>
    <property type="molecule type" value="Genomic_DNA"/>
</dbReference>
<protein>
    <submittedName>
        <fullName evidence="1">Uncharacterized protein</fullName>
    </submittedName>
</protein>